<dbReference type="SUPFAM" id="SSF56059">
    <property type="entry name" value="Glutathione synthetase ATP-binding domain-like"/>
    <property type="match status" value="1"/>
</dbReference>
<keyword evidence="3" id="KW-0067">ATP-binding</keyword>
<dbReference type="Proteomes" id="UP001530377">
    <property type="component" value="Unassembled WGS sequence"/>
</dbReference>
<dbReference type="Gene3D" id="3.30.470.20">
    <property type="entry name" value="ATP-grasp fold, B domain"/>
    <property type="match status" value="1"/>
</dbReference>
<organism evidence="5 6">
    <name type="scientific">Cyclostephanos tholiformis</name>
    <dbReference type="NCBI Taxonomy" id="382380"/>
    <lineage>
        <taxon>Eukaryota</taxon>
        <taxon>Sar</taxon>
        <taxon>Stramenopiles</taxon>
        <taxon>Ochrophyta</taxon>
        <taxon>Bacillariophyta</taxon>
        <taxon>Coscinodiscophyceae</taxon>
        <taxon>Thalassiosirophycidae</taxon>
        <taxon>Stephanodiscales</taxon>
        <taxon>Stephanodiscaceae</taxon>
        <taxon>Cyclostephanos</taxon>
    </lineage>
</organism>
<dbReference type="EMBL" id="JALLPB020000140">
    <property type="protein sequence ID" value="KAL3816608.1"/>
    <property type="molecule type" value="Genomic_DNA"/>
</dbReference>
<dbReference type="GO" id="GO:0005524">
    <property type="term" value="F:ATP binding"/>
    <property type="evidence" value="ECO:0007669"/>
    <property type="project" value="UniProtKB-KW"/>
</dbReference>
<dbReference type="GO" id="GO:0016874">
    <property type="term" value="F:ligase activity"/>
    <property type="evidence" value="ECO:0007669"/>
    <property type="project" value="UniProtKB-KW"/>
</dbReference>
<name>A0ABD3RWK3_9STRA</name>
<keyword evidence="2" id="KW-0547">Nucleotide-binding</keyword>
<sequence length="534" mass="61632">MRRHSAIKVKFLSPPVINRFANDIKKDDEIIRKKRWGVQSSSLVTFHSMSSAAILGSLALSILMTICFSWHMRRRGYIDSGIETENDGPPRDLFVRGKRDAYTPCPPEARRRAWLGELTQSHVPRAFRYSGWEILTDKTEMKSGNYQILWKRKAGSGGSSFAIGKPWQRFSRTPMTRVFESKDGFLAGFRRMQSQYDQKMLNREIEQNLTQRSSHGGDLMYFIPETYRLGEESDRNLFQSTILKDKADGHNRPWFMKKVSVNNGRGIEVLPPDSSALWTAVARSEGDKENDYVVQSYICNELTWANGAKFDLRFYWLVASVDPLIVLYHDGYVRVGGAAYNESNWDTTGQHLTNHEYRVYRGKEDEDILADALWRRVRQHYVANRQRLSETFKIVDPVKHVRNQMKEAIGATAGFKETLTLVDPNTPPVTTENLFALYGADFIVDEDLDVFYVEAQSVPGGLTDTYDYRVELWRSLLRPMINIVEEIAIKQENDGRANLLPLESLEDYIIVYAGNWRYRYQGYKRSTNKKGCKQ</sequence>
<protein>
    <submittedName>
        <fullName evidence="5">Uncharacterized protein</fullName>
    </submittedName>
</protein>
<dbReference type="InterPro" id="IPR004344">
    <property type="entry name" value="TTL/TTLL_fam"/>
</dbReference>
<accession>A0ABD3RWK3</accession>
<evidence type="ECO:0000256" key="3">
    <source>
        <dbReference type="ARBA" id="ARBA00022840"/>
    </source>
</evidence>
<keyword evidence="6" id="KW-1185">Reference proteome</keyword>
<comment type="caution">
    <text evidence="5">The sequence shown here is derived from an EMBL/GenBank/DDBJ whole genome shotgun (WGS) entry which is preliminary data.</text>
</comment>
<dbReference type="PANTHER" id="PTHR12241">
    <property type="entry name" value="TUBULIN POLYGLUTAMYLASE"/>
    <property type="match status" value="1"/>
</dbReference>
<reference evidence="5 6" key="1">
    <citation type="submission" date="2024-10" db="EMBL/GenBank/DDBJ databases">
        <title>Updated reference genomes for cyclostephanoid diatoms.</title>
        <authorList>
            <person name="Roberts W.R."/>
            <person name="Alverson A.J."/>
        </authorList>
    </citation>
    <scope>NUCLEOTIDE SEQUENCE [LARGE SCALE GENOMIC DNA]</scope>
    <source>
        <strain evidence="5 6">AJA228-03</strain>
    </source>
</reference>
<feature type="transmembrane region" description="Helical" evidence="4">
    <location>
        <begin position="52"/>
        <end position="72"/>
    </location>
</feature>
<keyword evidence="4" id="KW-0472">Membrane</keyword>
<keyword evidence="4" id="KW-1133">Transmembrane helix</keyword>
<keyword evidence="4" id="KW-0812">Transmembrane</keyword>
<evidence type="ECO:0000256" key="4">
    <source>
        <dbReference type="SAM" id="Phobius"/>
    </source>
</evidence>
<evidence type="ECO:0000313" key="6">
    <source>
        <dbReference type="Proteomes" id="UP001530377"/>
    </source>
</evidence>
<keyword evidence="1" id="KW-0436">Ligase</keyword>
<dbReference type="Pfam" id="PF03133">
    <property type="entry name" value="TTL"/>
    <property type="match status" value="1"/>
</dbReference>
<dbReference type="PROSITE" id="PS51221">
    <property type="entry name" value="TTL"/>
    <property type="match status" value="1"/>
</dbReference>
<evidence type="ECO:0000313" key="5">
    <source>
        <dbReference type="EMBL" id="KAL3816608.1"/>
    </source>
</evidence>
<gene>
    <name evidence="5" type="ORF">ACHAXA_000732</name>
</gene>
<proteinExistence type="predicted"/>
<evidence type="ECO:0000256" key="1">
    <source>
        <dbReference type="ARBA" id="ARBA00022598"/>
    </source>
</evidence>
<evidence type="ECO:0000256" key="2">
    <source>
        <dbReference type="ARBA" id="ARBA00022741"/>
    </source>
</evidence>
<dbReference type="AlphaFoldDB" id="A0ABD3RWK3"/>